<dbReference type="Pfam" id="PF13662">
    <property type="entry name" value="Toprim_4"/>
    <property type="match status" value="1"/>
</dbReference>
<dbReference type="SMART" id="SM00493">
    <property type="entry name" value="TOPRIM"/>
    <property type="match status" value="1"/>
</dbReference>
<accession>A0A844FZA5</accession>
<dbReference type="SUPFAM" id="SSF111304">
    <property type="entry name" value="Recombination protein RecR"/>
    <property type="match status" value="1"/>
</dbReference>
<evidence type="ECO:0000256" key="6">
    <source>
        <dbReference type="ARBA" id="ARBA00023204"/>
    </source>
</evidence>
<keyword evidence="10" id="KW-1185">Reference proteome</keyword>
<evidence type="ECO:0000313" key="9">
    <source>
        <dbReference type="EMBL" id="MST96052.1"/>
    </source>
</evidence>
<comment type="function">
    <text evidence="7">May play a role in DNA repair. It seems to be involved in an RecBC-independent recombinational process of DNA repair. It may act with RecF and RecO.</text>
</comment>
<dbReference type="GO" id="GO:0006310">
    <property type="term" value="P:DNA recombination"/>
    <property type="evidence" value="ECO:0007669"/>
    <property type="project" value="UniProtKB-UniRule"/>
</dbReference>
<dbReference type="CDD" id="cd01025">
    <property type="entry name" value="TOPRIM_recR"/>
    <property type="match status" value="1"/>
</dbReference>
<keyword evidence="6 7" id="KW-0234">DNA repair</keyword>
<keyword evidence="5 7" id="KW-0233">DNA recombination</keyword>
<dbReference type="InterPro" id="IPR006171">
    <property type="entry name" value="TOPRIM_dom"/>
</dbReference>
<evidence type="ECO:0000256" key="3">
    <source>
        <dbReference type="ARBA" id="ARBA00022771"/>
    </source>
</evidence>
<dbReference type="PROSITE" id="PS50880">
    <property type="entry name" value="TOPRIM"/>
    <property type="match status" value="1"/>
</dbReference>
<proteinExistence type="inferred from homology"/>
<dbReference type="PROSITE" id="PS01300">
    <property type="entry name" value="RECR"/>
    <property type="match status" value="1"/>
</dbReference>
<dbReference type="GO" id="GO:0003677">
    <property type="term" value="F:DNA binding"/>
    <property type="evidence" value="ECO:0007669"/>
    <property type="project" value="UniProtKB-UniRule"/>
</dbReference>
<dbReference type="Gene3D" id="3.40.1360.10">
    <property type="match status" value="1"/>
</dbReference>
<dbReference type="InterPro" id="IPR015967">
    <property type="entry name" value="Rcmb_RecR_Znf"/>
</dbReference>
<protein>
    <recommendedName>
        <fullName evidence="7">Recombination protein RecR</fullName>
    </recommendedName>
</protein>
<dbReference type="PANTHER" id="PTHR30446">
    <property type="entry name" value="RECOMBINATION PROTEIN RECR"/>
    <property type="match status" value="1"/>
</dbReference>
<dbReference type="NCBIfam" id="TIGR00615">
    <property type="entry name" value="recR"/>
    <property type="match status" value="1"/>
</dbReference>
<feature type="domain" description="Toprim" evidence="8">
    <location>
        <begin position="82"/>
        <end position="177"/>
    </location>
</feature>
<dbReference type="AlphaFoldDB" id="A0A844FZA5"/>
<keyword evidence="4 7" id="KW-0862">Zinc</keyword>
<gene>
    <name evidence="7 9" type="primary">recR</name>
    <name evidence="9" type="ORF">FYJ85_03205</name>
</gene>
<dbReference type="Proteomes" id="UP000435649">
    <property type="component" value="Unassembled WGS sequence"/>
</dbReference>
<dbReference type="Pfam" id="PF21175">
    <property type="entry name" value="RecR_C"/>
    <property type="match status" value="1"/>
</dbReference>
<comment type="caution">
    <text evidence="9">The sequence shown here is derived from an EMBL/GenBank/DDBJ whole genome shotgun (WGS) entry which is preliminary data.</text>
</comment>
<evidence type="ECO:0000313" key="10">
    <source>
        <dbReference type="Proteomes" id="UP000435649"/>
    </source>
</evidence>
<organism evidence="9 10">
    <name type="scientific">Victivallis lenta</name>
    <dbReference type="NCBI Taxonomy" id="2606640"/>
    <lineage>
        <taxon>Bacteria</taxon>
        <taxon>Pseudomonadati</taxon>
        <taxon>Lentisphaerota</taxon>
        <taxon>Lentisphaeria</taxon>
        <taxon>Victivallales</taxon>
        <taxon>Victivallaceae</taxon>
        <taxon>Victivallis</taxon>
    </lineage>
</organism>
<comment type="similarity">
    <text evidence="7">Belongs to the RecR family.</text>
</comment>
<evidence type="ECO:0000256" key="1">
    <source>
        <dbReference type="ARBA" id="ARBA00022723"/>
    </source>
</evidence>
<dbReference type="InterPro" id="IPR023627">
    <property type="entry name" value="Rcmb_RecR"/>
</dbReference>
<dbReference type="GO" id="GO:0008270">
    <property type="term" value="F:zinc ion binding"/>
    <property type="evidence" value="ECO:0007669"/>
    <property type="project" value="UniProtKB-KW"/>
</dbReference>
<dbReference type="Gene3D" id="6.10.250.240">
    <property type="match status" value="1"/>
</dbReference>
<evidence type="ECO:0000256" key="5">
    <source>
        <dbReference type="ARBA" id="ARBA00023172"/>
    </source>
</evidence>
<dbReference type="InterPro" id="IPR034137">
    <property type="entry name" value="TOPRIM_RecR"/>
</dbReference>
<sequence length="201" mass="21143">MMHYPEAVEALIAALKQLPGIGRRGAERLALSLLEWEPEKLEFLGRLLGTLPETVGSCPVCGALADAGELCMVCGRPDRDGGTVCVVETMAQMFAIESSGNFRGRYHVLGGRISPMDAENGAGLNLPKLLERARSGEVREVILALSSDVEGRATAIYIAELLKGAPVRVTQPALGLPAGANLSYADGATITAALTGRTEVK</sequence>
<name>A0A844FZA5_9BACT</name>
<reference evidence="9 10" key="1">
    <citation type="submission" date="2019-08" db="EMBL/GenBank/DDBJ databases">
        <title>In-depth cultivation of the pig gut microbiome towards novel bacterial diversity and tailored functional studies.</title>
        <authorList>
            <person name="Wylensek D."/>
            <person name="Hitch T.C.A."/>
            <person name="Clavel T."/>
        </authorList>
    </citation>
    <scope>NUCLEOTIDE SEQUENCE [LARGE SCALE GENOMIC DNA]</scope>
    <source>
        <strain evidence="9 10">BBE-744-WT-12</strain>
    </source>
</reference>
<dbReference type="InterPro" id="IPR000093">
    <property type="entry name" value="DNA_Rcmb_RecR"/>
</dbReference>
<evidence type="ECO:0000256" key="7">
    <source>
        <dbReference type="HAMAP-Rule" id="MF_00017"/>
    </source>
</evidence>
<evidence type="ECO:0000256" key="2">
    <source>
        <dbReference type="ARBA" id="ARBA00022763"/>
    </source>
</evidence>
<dbReference type="Gene3D" id="1.10.8.420">
    <property type="entry name" value="RecR Domain 1"/>
    <property type="match status" value="1"/>
</dbReference>
<dbReference type="GO" id="GO:0006281">
    <property type="term" value="P:DNA repair"/>
    <property type="evidence" value="ECO:0007669"/>
    <property type="project" value="UniProtKB-UniRule"/>
</dbReference>
<dbReference type="Pfam" id="PF21176">
    <property type="entry name" value="RecR_HhH"/>
    <property type="match status" value="1"/>
</dbReference>
<dbReference type="PANTHER" id="PTHR30446:SF0">
    <property type="entry name" value="RECOMBINATION PROTEIN RECR"/>
    <property type="match status" value="1"/>
</dbReference>
<evidence type="ECO:0000256" key="4">
    <source>
        <dbReference type="ARBA" id="ARBA00022833"/>
    </source>
</evidence>
<dbReference type="EMBL" id="VUNS01000002">
    <property type="protein sequence ID" value="MST96052.1"/>
    <property type="molecule type" value="Genomic_DNA"/>
</dbReference>
<keyword evidence="3 7" id="KW-0863">Zinc-finger</keyword>
<dbReference type="RefSeq" id="WP_106054833.1">
    <property type="nucleotide sequence ID" value="NZ_CALXOB010000031.1"/>
</dbReference>
<comment type="caution">
    <text evidence="7">Lacks conserved residue(s) required for the propagation of feature annotation.</text>
</comment>
<evidence type="ECO:0000259" key="8">
    <source>
        <dbReference type="PROSITE" id="PS50880"/>
    </source>
</evidence>
<keyword evidence="1 7" id="KW-0479">Metal-binding</keyword>
<keyword evidence="2 7" id="KW-0227">DNA damage</keyword>
<dbReference type="HAMAP" id="MF_00017">
    <property type="entry name" value="RecR"/>
    <property type="match status" value="1"/>
</dbReference>